<keyword evidence="2" id="KW-0472">Membrane</keyword>
<accession>A0A9Q0HAB1</accession>
<organism evidence="3 4">
    <name type="scientific">Protea cynaroides</name>
    <dbReference type="NCBI Taxonomy" id="273540"/>
    <lineage>
        <taxon>Eukaryota</taxon>
        <taxon>Viridiplantae</taxon>
        <taxon>Streptophyta</taxon>
        <taxon>Embryophyta</taxon>
        <taxon>Tracheophyta</taxon>
        <taxon>Spermatophyta</taxon>
        <taxon>Magnoliopsida</taxon>
        <taxon>Proteales</taxon>
        <taxon>Proteaceae</taxon>
        <taxon>Protea</taxon>
    </lineage>
</organism>
<proteinExistence type="predicted"/>
<keyword evidence="2" id="KW-1133">Transmembrane helix</keyword>
<sequence length="102" mass="11669">MVGNSMYGQRKSSSSFLNMFKPSKRKRTGGGEDMKASASIARFYKSHVSDSNIQTIAVWVIMVRLIIKMTDGLSITPVFSFYPFSFFIVCKFYNKMDSTYLF</sequence>
<dbReference type="Proteomes" id="UP001141806">
    <property type="component" value="Unassembled WGS sequence"/>
</dbReference>
<evidence type="ECO:0000256" key="1">
    <source>
        <dbReference type="SAM" id="MobiDB-lite"/>
    </source>
</evidence>
<feature type="compositionally biased region" description="Polar residues" evidence="1">
    <location>
        <begin position="1"/>
        <end position="17"/>
    </location>
</feature>
<feature type="region of interest" description="Disordered" evidence="1">
    <location>
        <begin position="1"/>
        <end position="33"/>
    </location>
</feature>
<keyword evidence="2" id="KW-0812">Transmembrane</keyword>
<name>A0A9Q0HAB1_9MAGN</name>
<reference evidence="3" key="1">
    <citation type="journal article" date="2023" name="Plant J.">
        <title>The genome of the king protea, Protea cynaroides.</title>
        <authorList>
            <person name="Chang J."/>
            <person name="Duong T.A."/>
            <person name="Schoeman C."/>
            <person name="Ma X."/>
            <person name="Roodt D."/>
            <person name="Barker N."/>
            <person name="Li Z."/>
            <person name="Van de Peer Y."/>
            <person name="Mizrachi E."/>
        </authorList>
    </citation>
    <scope>NUCLEOTIDE SEQUENCE</scope>
    <source>
        <tissue evidence="3">Young leaves</tissue>
    </source>
</reference>
<evidence type="ECO:0000313" key="4">
    <source>
        <dbReference type="Proteomes" id="UP001141806"/>
    </source>
</evidence>
<gene>
    <name evidence="3" type="ORF">NE237_022098</name>
</gene>
<dbReference type="AlphaFoldDB" id="A0A9Q0HAB1"/>
<keyword evidence="4" id="KW-1185">Reference proteome</keyword>
<protein>
    <submittedName>
        <fullName evidence="3">Uncharacterized protein</fullName>
    </submittedName>
</protein>
<comment type="caution">
    <text evidence="3">The sequence shown here is derived from an EMBL/GenBank/DDBJ whole genome shotgun (WGS) entry which is preliminary data.</text>
</comment>
<dbReference type="EMBL" id="JAMYWD010000008">
    <property type="protein sequence ID" value="KAJ4962159.1"/>
    <property type="molecule type" value="Genomic_DNA"/>
</dbReference>
<evidence type="ECO:0000256" key="2">
    <source>
        <dbReference type="SAM" id="Phobius"/>
    </source>
</evidence>
<evidence type="ECO:0000313" key="3">
    <source>
        <dbReference type="EMBL" id="KAJ4962159.1"/>
    </source>
</evidence>
<feature type="transmembrane region" description="Helical" evidence="2">
    <location>
        <begin position="73"/>
        <end position="93"/>
    </location>
</feature>